<organism evidence="5 6">
    <name type="scientific">Kineosporia corallincola</name>
    <dbReference type="NCBI Taxonomy" id="2835133"/>
    <lineage>
        <taxon>Bacteria</taxon>
        <taxon>Bacillati</taxon>
        <taxon>Actinomycetota</taxon>
        <taxon>Actinomycetes</taxon>
        <taxon>Kineosporiales</taxon>
        <taxon>Kineosporiaceae</taxon>
        <taxon>Kineosporia</taxon>
    </lineage>
</organism>
<feature type="compositionally biased region" description="Polar residues" evidence="3">
    <location>
        <begin position="119"/>
        <end position="135"/>
    </location>
</feature>
<dbReference type="EMBL" id="JAHBAY010000007">
    <property type="protein sequence ID" value="MBT0770758.1"/>
    <property type="molecule type" value="Genomic_DNA"/>
</dbReference>
<evidence type="ECO:0000256" key="2">
    <source>
        <dbReference type="ARBA" id="ARBA00022729"/>
    </source>
</evidence>
<keyword evidence="6" id="KW-1185">Reference proteome</keyword>
<feature type="signal peptide" evidence="4">
    <location>
        <begin position="1"/>
        <end position="22"/>
    </location>
</feature>
<gene>
    <name evidence="5" type="ORF">KIH74_17580</name>
</gene>
<dbReference type="InterPro" id="IPR051313">
    <property type="entry name" value="Bact_iron-sidero_bind"/>
</dbReference>
<dbReference type="Gene3D" id="3.40.50.1980">
    <property type="entry name" value="Nitrogenase molybdenum iron protein domain"/>
    <property type="match status" value="1"/>
</dbReference>
<evidence type="ECO:0000256" key="3">
    <source>
        <dbReference type="SAM" id="MobiDB-lite"/>
    </source>
</evidence>
<feature type="chain" id="PRO_5045285187" evidence="4">
    <location>
        <begin position="23"/>
        <end position="135"/>
    </location>
</feature>
<dbReference type="SUPFAM" id="SSF53807">
    <property type="entry name" value="Helical backbone' metal receptor"/>
    <property type="match status" value="1"/>
</dbReference>
<feature type="region of interest" description="Disordered" evidence="3">
    <location>
        <begin position="24"/>
        <end position="45"/>
    </location>
</feature>
<proteinExistence type="predicted"/>
<sequence length="135" mass="14073">MFSRRRLLTGAVVTATALVLTACGGSSDSSDDSAKTGSSSEASFPITVEHALGTTTIEKKPERVAAMQWANHEVPLAFGIVPVGLAKANFGDADGDGYLSWVKDKLDELGGDTEPCCSTRPTAATSRTWPTPSPT</sequence>
<dbReference type="PANTHER" id="PTHR30532:SF24">
    <property type="entry name" value="FERRIC ENTEROBACTIN-BINDING PERIPLASMIC PROTEIN FEPB"/>
    <property type="match status" value="1"/>
</dbReference>
<feature type="region of interest" description="Disordered" evidence="3">
    <location>
        <begin position="111"/>
        <end position="135"/>
    </location>
</feature>
<dbReference type="PROSITE" id="PS51257">
    <property type="entry name" value="PROKAR_LIPOPROTEIN"/>
    <property type="match status" value="1"/>
</dbReference>
<dbReference type="PANTHER" id="PTHR30532">
    <property type="entry name" value="IRON III DICITRATE-BINDING PERIPLASMIC PROTEIN"/>
    <property type="match status" value="1"/>
</dbReference>
<accession>A0ABS5TL10</accession>
<evidence type="ECO:0000256" key="1">
    <source>
        <dbReference type="ARBA" id="ARBA00022448"/>
    </source>
</evidence>
<protein>
    <submittedName>
        <fullName evidence="5">ABC transporter substrate-binding protein</fullName>
    </submittedName>
</protein>
<evidence type="ECO:0000313" key="6">
    <source>
        <dbReference type="Proteomes" id="UP001197247"/>
    </source>
</evidence>
<evidence type="ECO:0000256" key="4">
    <source>
        <dbReference type="SAM" id="SignalP"/>
    </source>
</evidence>
<comment type="caution">
    <text evidence="5">The sequence shown here is derived from an EMBL/GenBank/DDBJ whole genome shotgun (WGS) entry which is preliminary data.</text>
</comment>
<dbReference type="Proteomes" id="UP001197247">
    <property type="component" value="Unassembled WGS sequence"/>
</dbReference>
<keyword evidence="1" id="KW-0813">Transport</keyword>
<keyword evidence="2 4" id="KW-0732">Signal</keyword>
<evidence type="ECO:0000313" key="5">
    <source>
        <dbReference type="EMBL" id="MBT0770758.1"/>
    </source>
</evidence>
<name>A0ABS5TL10_9ACTN</name>
<reference evidence="5 6" key="1">
    <citation type="submission" date="2021-05" db="EMBL/GenBank/DDBJ databases">
        <title>Kineosporia and Streptomyces sp. nov. two new marine actinobacteria isolated from Coral.</title>
        <authorList>
            <person name="Buangrab K."/>
            <person name="Sutthacheep M."/>
            <person name="Yeemin T."/>
            <person name="Harunari E."/>
            <person name="Igarashi Y."/>
            <person name="Kanchanasin P."/>
            <person name="Tanasupawat S."/>
            <person name="Phongsopitanun W."/>
        </authorList>
    </citation>
    <scope>NUCLEOTIDE SEQUENCE [LARGE SCALE GENOMIC DNA]</scope>
    <source>
        <strain evidence="5 6">J2-2</strain>
    </source>
</reference>